<accession>A0A4P6LS34</accession>
<reference evidence="5 6" key="1">
    <citation type="submission" date="2019-01" db="EMBL/GenBank/DDBJ databases">
        <title>PMF-metabolizing Aryl O-demethylase.</title>
        <authorList>
            <person name="Kim M."/>
        </authorList>
    </citation>
    <scope>NUCLEOTIDE SEQUENCE [LARGE SCALE GENOMIC DNA]</scope>
    <source>
        <strain evidence="5 6">PMF1</strain>
    </source>
</reference>
<dbReference type="InterPro" id="IPR017900">
    <property type="entry name" value="4Fe4S_Fe_S_CS"/>
</dbReference>
<feature type="domain" description="4Fe-4S ferredoxin-type" evidence="4">
    <location>
        <begin position="1"/>
        <end position="29"/>
    </location>
</feature>
<dbReference type="InterPro" id="IPR052977">
    <property type="entry name" value="Polyferredoxin-like_ET"/>
</dbReference>
<keyword evidence="3" id="KW-0411">Iron-sulfur</keyword>
<evidence type="ECO:0000256" key="1">
    <source>
        <dbReference type="ARBA" id="ARBA00022723"/>
    </source>
</evidence>
<dbReference type="GO" id="GO:0046872">
    <property type="term" value="F:metal ion binding"/>
    <property type="evidence" value="ECO:0007669"/>
    <property type="project" value="UniProtKB-KW"/>
</dbReference>
<proteinExistence type="predicted"/>
<dbReference type="PROSITE" id="PS51379">
    <property type="entry name" value="4FE4S_FER_2"/>
    <property type="match status" value="2"/>
</dbReference>
<keyword evidence="1" id="KW-0479">Metal-binding</keyword>
<evidence type="ECO:0000256" key="2">
    <source>
        <dbReference type="ARBA" id="ARBA00023004"/>
    </source>
</evidence>
<dbReference type="KEGG" id="bpro:PMF13cell1_00162"/>
<name>A0A4P6LS34_9FIRM</name>
<sequence length="378" mass="42783">MEIVERDWCCGCGACKEICPRTAICIQKDTEGFCYPVIDSNKCIECGLCKKVCGVVNFDKVKNHPIQVCGAKNKDDSIRMDSSSGGSFSAFAELVLKQNGIVYGAASVDNVIRHIRIDSEEDIYLLRGSKYVQSDIGSSFEDVISDLKAGKKVLFSGTPCQCAGLKNLLDVKKVESTNLILIDFVCHGVCSPRVFADYIQYCNERYKTPIAEHRFRDKIKGWGKHTESNILQNGTKDSESFISQMFKSVFYSSLALRPSCYNCKFTTTQRVGDITMADFWGLKRSKPDQYDEKGVSLLLINTEQGKTIVKNASNLYFFDASLQDTDQPMLEHPTEKPSSRPAFWEVYLRGFDKAMIKYFHAGKIRRFFTERIKMILKR</sequence>
<dbReference type="SUPFAM" id="SSF54862">
    <property type="entry name" value="4Fe-4S ferredoxins"/>
    <property type="match status" value="1"/>
</dbReference>
<dbReference type="AlphaFoldDB" id="A0A4P6LS34"/>
<feature type="domain" description="4Fe-4S ferredoxin-type" evidence="4">
    <location>
        <begin position="34"/>
        <end position="63"/>
    </location>
</feature>
<evidence type="ECO:0000256" key="3">
    <source>
        <dbReference type="ARBA" id="ARBA00023014"/>
    </source>
</evidence>
<dbReference type="GO" id="GO:0051536">
    <property type="term" value="F:iron-sulfur cluster binding"/>
    <property type="evidence" value="ECO:0007669"/>
    <property type="project" value="UniProtKB-KW"/>
</dbReference>
<dbReference type="Gene3D" id="3.30.70.20">
    <property type="match status" value="1"/>
</dbReference>
<dbReference type="InterPro" id="IPR017896">
    <property type="entry name" value="4Fe4S_Fe-S-bd"/>
</dbReference>
<dbReference type="PANTHER" id="PTHR43193:SF2">
    <property type="entry name" value="POLYFERREDOXIN PROTEIN FWDF"/>
    <property type="match status" value="1"/>
</dbReference>
<dbReference type="PANTHER" id="PTHR43193">
    <property type="match status" value="1"/>
</dbReference>
<organism evidence="5 6">
    <name type="scientific">Blautia producta</name>
    <dbReference type="NCBI Taxonomy" id="33035"/>
    <lineage>
        <taxon>Bacteria</taxon>
        <taxon>Bacillati</taxon>
        <taxon>Bacillota</taxon>
        <taxon>Clostridia</taxon>
        <taxon>Lachnospirales</taxon>
        <taxon>Lachnospiraceae</taxon>
        <taxon>Blautia</taxon>
    </lineage>
</organism>
<keyword evidence="2" id="KW-0408">Iron</keyword>
<dbReference type="EMBL" id="CP035945">
    <property type="protein sequence ID" value="QBE94669.1"/>
    <property type="molecule type" value="Genomic_DNA"/>
</dbReference>
<protein>
    <recommendedName>
        <fullName evidence="4">4Fe-4S ferredoxin-type domain-containing protein</fullName>
    </recommendedName>
</protein>
<dbReference type="Pfam" id="PF04432">
    <property type="entry name" value="FrhB_FdhB_C"/>
    <property type="match status" value="1"/>
</dbReference>
<dbReference type="Proteomes" id="UP000289794">
    <property type="component" value="Chromosome"/>
</dbReference>
<gene>
    <name evidence="5" type="ORF">PMF13cell1_00162</name>
</gene>
<evidence type="ECO:0000313" key="5">
    <source>
        <dbReference type="EMBL" id="QBE94669.1"/>
    </source>
</evidence>
<evidence type="ECO:0000259" key="4">
    <source>
        <dbReference type="PROSITE" id="PS51379"/>
    </source>
</evidence>
<dbReference type="PROSITE" id="PS00198">
    <property type="entry name" value="4FE4S_FER_1"/>
    <property type="match status" value="1"/>
</dbReference>
<evidence type="ECO:0000313" key="6">
    <source>
        <dbReference type="Proteomes" id="UP000289794"/>
    </source>
</evidence>
<dbReference type="RefSeq" id="WP_118635424.1">
    <property type="nucleotide sequence ID" value="NZ_CP035945.1"/>
</dbReference>
<dbReference type="InterPro" id="IPR007525">
    <property type="entry name" value="FrhB_FdhB_C"/>
</dbReference>